<gene>
    <name evidence="2" type="ORF">L292_0999</name>
</gene>
<evidence type="ECO:0000313" key="2">
    <source>
        <dbReference type="EMBL" id="EPR81785.1"/>
    </source>
</evidence>
<dbReference type="GO" id="GO:0003677">
    <property type="term" value="F:DNA binding"/>
    <property type="evidence" value="ECO:0007669"/>
    <property type="project" value="InterPro"/>
</dbReference>
<dbReference type="AlphaFoldDB" id="S7WFC5"/>
<dbReference type="GO" id="GO:0006310">
    <property type="term" value="P:DNA recombination"/>
    <property type="evidence" value="ECO:0007669"/>
    <property type="project" value="UniProtKB-KW"/>
</dbReference>
<keyword evidence="1" id="KW-0233">DNA recombination</keyword>
<dbReference type="GO" id="GO:0015074">
    <property type="term" value="P:DNA integration"/>
    <property type="evidence" value="ECO:0007669"/>
    <property type="project" value="InterPro"/>
</dbReference>
<dbReference type="Gene3D" id="1.10.443.10">
    <property type="entry name" value="Intergrase catalytic core"/>
    <property type="match status" value="1"/>
</dbReference>
<dbReference type="PATRIC" id="fig|1330047.3.peg.2776"/>
<dbReference type="InterPro" id="IPR011010">
    <property type="entry name" value="DNA_brk_join_enz"/>
</dbReference>
<evidence type="ECO:0000256" key="1">
    <source>
        <dbReference type="ARBA" id="ARBA00023172"/>
    </source>
</evidence>
<accession>S7WFC5</accession>
<evidence type="ECO:0000313" key="3">
    <source>
        <dbReference type="Proteomes" id="UP000018420"/>
    </source>
</evidence>
<reference evidence="2 3" key="1">
    <citation type="submission" date="2013-05" db="EMBL/GenBank/DDBJ databases">
        <title>Genome assembly of Acinetobacter junii MTCC 11364.</title>
        <authorList>
            <person name="Khatri I."/>
            <person name="Singh N.K."/>
            <person name="Subramanian S."/>
            <person name="Mayilraj S."/>
        </authorList>
    </citation>
    <scope>NUCLEOTIDE SEQUENCE [LARGE SCALE GENOMIC DNA]</scope>
    <source>
        <strain evidence="2 3">MTCC 11364</strain>
    </source>
</reference>
<dbReference type="Proteomes" id="UP000018420">
    <property type="component" value="Unassembled WGS sequence"/>
</dbReference>
<protein>
    <submittedName>
        <fullName evidence="2">Phage integrase</fullName>
    </submittedName>
</protein>
<comment type="caution">
    <text evidence="2">The sequence shown here is derived from an EMBL/GenBank/DDBJ whole genome shotgun (WGS) entry which is preliminary data.</text>
</comment>
<sequence length="146" mass="17144">MLYMEKIRNFNDSDILFTSLKPPYSPLSYSSINAIFKVIERVFRTLHPIYFDDINIESIHKFTPHACRHTWAYTTLAFAIKKYRNESASQLNQSNDEIMQKAQENLRVLGGWSANSIMPSYYAKRFIVDSANLINLQRISQELWEL</sequence>
<dbReference type="InterPro" id="IPR013762">
    <property type="entry name" value="Integrase-like_cat_sf"/>
</dbReference>
<name>S7WFC5_ACIJU</name>
<proteinExistence type="predicted"/>
<organism evidence="2 3">
    <name type="scientific">Acinetobacter junii CIP 107470 = MTCC 11364</name>
    <dbReference type="NCBI Taxonomy" id="1217666"/>
    <lineage>
        <taxon>Bacteria</taxon>
        <taxon>Pseudomonadati</taxon>
        <taxon>Pseudomonadota</taxon>
        <taxon>Gammaproteobacteria</taxon>
        <taxon>Moraxellales</taxon>
        <taxon>Moraxellaceae</taxon>
        <taxon>Acinetobacter</taxon>
    </lineage>
</organism>
<dbReference type="SUPFAM" id="SSF56349">
    <property type="entry name" value="DNA breaking-rejoining enzymes"/>
    <property type="match status" value="1"/>
</dbReference>
<dbReference type="EMBL" id="ASYZ01000163">
    <property type="protein sequence ID" value="EPR81785.1"/>
    <property type="molecule type" value="Genomic_DNA"/>
</dbReference>